<evidence type="ECO:0000256" key="4">
    <source>
        <dbReference type="ARBA" id="ARBA00022989"/>
    </source>
</evidence>
<dbReference type="GO" id="GO:0016811">
    <property type="term" value="F:hydrolase activity, acting on carbon-nitrogen (but not peptide) bonds, in linear amides"/>
    <property type="evidence" value="ECO:0007669"/>
    <property type="project" value="InterPro"/>
</dbReference>
<evidence type="ECO:0000256" key="1">
    <source>
        <dbReference type="ARBA" id="ARBA00004141"/>
    </source>
</evidence>
<evidence type="ECO:0000313" key="9">
    <source>
        <dbReference type="Proteomes" id="UP000294071"/>
    </source>
</evidence>
<evidence type="ECO:0000256" key="6">
    <source>
        <dbReference type="PIRSR" id="PIRSR608901-2"/>
    </source>
</evidence>
<organism evidence="8 9">
    <name type="scientific">Nocardioides oleivorans</name>
    <dbReference type="NCBI Taxonomy" id="273676"/>
    <lineage>
        <taxon>Bacteria</taxon>
        <taxon>Bacillati</taxon>
        <taxon>Actinomycetota</taxon>
        <taxon>Actinomycetes</taxon>
        <taxon>Propionibacteriales</taxon>
        <taxon>Nocardioidaceae</taxon>
        <taxon>Nocardioides</taxon>
    </lineage>
</organism>
<keyword evidence="6" id="KW-0479">Metal-binding</keyword>
<evidence type="ECO:0000256" key="7">
    <source>
        <dbReference type="SAM" id="Phobius"/>
    </source>
</evidence>
<dbReference type="EMBL" id="SDWT01000005">
    <property type="protein sequence ID" value="RYB90041.1"/>
    <property type="molecule type" value="Genomic_DNA"/>
</dbReference>
<dbReference type="GO" id="GO:0006672">
    <property type="term" value="P:ceramide metabolic process"/>
    <property type="evidence" value="ECO:0007669"/>
    <property type="project" value="InterPro"/>
</dbReference>
<feature type="transmembrane region" description="Helical" evidence="7">
    <location>
        <begin position="205"/>
        <end position="226"/>
    </location>
</feature>
<feature type="transmembrane region" description="Helical" evidence="7">
    <location>
        <begin position="174"/>
        <end position="193"/>
    </location>
</feature>
<feature type="transmembrane region" description="Helical" evidence="7">
    <location>
        <begin position="150"/>
        <end position="168"/>
    </location>
</feature>
<dbReference type="Pfam" id="PF05875">
    <property type="entry name" value="Ceramidase"/>
    <property type="match status" value="1"/>
</dbReference>
<keyword evidence="5 7" id="KW-0472">Membrane</keyword>
<evidence type="ECO:0000256" key="3">
    <source>
        <dbReference type="ARBA" id="ARBA00022801"/>
    </source>
</evidence>
<dbReference type="OrthoDB" id="326451at2"/>
<feature type="transmembrane region" description="Helical" evidence="7">
    <location>
        <begin position="14"/>
        <end position="39"/>
    </location>
</feature>
<protein>
    <recommendedName>
        <fullName evidence="10">Ceramidase</fullName>
    </recommendedName>
</protein>
<keyword evidence="2 7" id="KW-0812">Transmembrane</keyword>
<gene>
    <name evidence="8" type="ORF">EUA93_21060</name>
</gene>
<dbReference type="RefSeq" id="WP_129402312.1">
    <property type="nucleotide sequence ID" value="NZ_SDWT01000005.1"/>
</dbReference>
<feature type="binding site" evidence="6">
    <location>
        <position position="245"/>
    </location>
    <ligand>
        <name>Zn(2+)</name>
        <dbReference type="ChEBI" id="CHEBI:29105"/>
        <note>catalytic</note>
    </ligand>
</feature>
<feature type="transmembrane region" description="Helical" evidence="7">
    <location>
        <begin position="238"/>
        <end position="256"/>
    </location>
</feature>
<dbReference type="Proteomes" id="UP000294071">
    <property type="component" value="Unassembled WGS sequence"/>
</dbReference>
<keyword evidence="9" id="KW-1185">Reference proteome</keyword>
<feature type="transmembrane region" description="Helical" evidence="7">
    <location>
        <begin position="64"/>
        <end position="82"/>
    </location>
</feature>
<accession>A0A4Q2RMI0</accession>
<proteinExistence type="predicted"/>
<comment type="caution">
    <text evidence="8">The sequence shown here is derived from an EMBL/GenBank/DDBJ whole genome shotgun (WGS) entry which is preliminary data.</text>
</comment>
<feature type="binding site" evidence="6">
    <location>
        <position position="113"/>
    </location>
    <ligand>
        <name>Zn(2+)</name>
        <dbReference type="ChEBI" id="CHEBI:29105"/>
        <note>catalytic</note>
    </ligand>
</feature>
<comment type="subcellular location">
    <subcellularLocation>
        <location evidence="1">Membrane</location>
        <topology evidence="1">Multi-pass membrane protein</topology>
    </subcellularLocation>
</comment>
<keyword evidence="3" id="KW-0378">Hydrolase</keyword>
<comment type="cofactor">
    <cofactor evidence="6">
        <name>Zn(2+)</name>
        <dbReference type="ChEBI" id="CHEBI:29105"/>
    </cofactor>
</comment>
<dbReference type="GO" id="GO:0046872">
    <property type="term" value="F:metal ion binding"/>
    <property type="evidence" value="ECO:0007669"/>
    <property type="project" value="UniProtKB-KW"/>
</dbReference>
<dbReference type="AlphaFoldDB" id="A0A4Q2RMI0"/>
<feature type="transmembrane region" description="Helical" evidence="7">
    <location>
        <begin position="94"/>
        <end position="114"/>
    </location>
</feature>
<feature type="transmembrane region" description="Helical" evidence="7">
    <location>
        <begin position="126"/>
        <end position="143"/>
    </location>
</feature>
<evidence type="ECO:0000256" key="5">
    <source>
        <dbReference type="ARBA" id="ARBA00023136"/>
    </source>
</evidence>
<sequence>MEHRAGRPGVGDPGALAIAAAVAVVSTGLLVVAVGQGWLGPDVGRGANFCEAARDGFVRQPANTFSNAGFVLAGLLIAVRAGRSRPDAVMSPTAATFLACVVVLLGPGSAAMHATQSAWGGHLDMLSMYLVAGFAAAWAWVRWTRRGTAAFVTAYVVCVAACEVVGLWPDPVPVVHYSGNLAFGVLLVAAVVLETRLWRRGATTLVFGHGVVSLTAMLVAFTIWLLTNAGMCDPHSWLQGHAVWHLLCAVAAYWLYRMYESERRVVRPPAGV</sequence>
<reference evidence="8 9" key="1">
    <citation type="submission" date="2019-01" db="EMBL/GenBank/DDBJ databases">
        <title>Novel species of Nocardioides.</title>
        <authorList>
            <person name="Liu Q."/>
            <person name="Xin Y.-H."/>
        </authorList>
    </citation>
    <scope>NUCLEOTIDE SEQUENCE [LARGE SCALE GENOMIC DNA]</scope>
    <source>
        <strain evidence="8 9">CGMCC 4.6882</strain>
    </source>
</reference>
<evidence type="ECO:0000256" key="2">
    <source>
        <dbReference type="ARBA" id="ARBA00022692"/>
    </source>
</evidence>
<dbReference type="GO" id="GO:0016020">
    <property type="term" value="C:membrane"/>
    <property type="evidence" value="ECO:0007669"/>
    <property type="project" value="UniProtKB-SubCell"/>
</dbReference>
<evidence type="ECO:0008006" key="10">
    <source>
        <dbReference type="Google" id="ProtNLM"/>
    </source>
</evidence>
<dbReference type="InterPro" id="IPR008901">
    <property type="entry name" value="ACER"/>
</dbReference>
<keyword evidence="4 7" id="KW-1133">Transmembrane helix</keyword>
<keyword evidence="6" id="KW-0862">Zinc</keyword>
<evidence type="ECO:0000313" key="8">
    <source>
        <dbReference type="EMBL" id="RYB90041.1"/>
    </source>
</evidence>
<name>A0A4Q2RMI0_9ACTN</name>
<feature type="binding site" evidence="6">
    <location>
        <position position="241"/>
    </location>
    <ligand>
        <name>Zn(2+)</name>
        <dbReference type="ChEBI" id="CHEBI:29105"/>
        <note>catalytic</note>
    </ligand>
</feature>